<accession>A0AC58UHD0</accession>
<gene>
    <name evidence="2" type="primary">LOC107762719</name>
</gene>
<reference evidence="2" key="2">
    <citation type="submission" date="2025-08" db="UniProtKB">
        <authorList>
            <consortium name="RefSeq"/>
        </authorList>
    </citation>
    <scope>IDENTIFICATION</scope>
    <source>
        <tissue evidence="2">Leaf</tissue>
    </source>
</reference>
<keyword evidence="1" id="KW-1185">Reference proteome</keyword>
<reference evidence="1" key="1">
    <citation type="journal article" date="2014" name="Nat. Commun.">
        <title>The tobacco genome sequence and its comparison with those of tomato and potato.</title>
        <authorList>
            <person name="Sierro N."/>
            <person name="Battey J.N."/>
            <person name="Ouadi S."/>
            <person name="Bakaher N."/>
            <person name="Bovet L."/>
            <person name="Willig A."/>
            <person name="Goepfert S."/>
            <person name="Peitsch M.C."/>
            <person name="Ivanov N.V."/>
        </authorList>
    </citation>
    <scope>NUCLEOTIDE SEQUENCE [LARGE SCALE GENOMIC DNA]</scope>
</reference>
<evidence type="ECO:0000313" key="1">
    <source>
        <dbReference type="Proteomes" id="UP000790787"/>
    </source>
</evidence>
<sequence length="214" mass="24083">MGRKSNGRKKVDMVKIQNERNLQVTFSKRQNGLFKKASELCTLSGAEVALVGFSPGNKVYSFGHPSVDLVIDRFLTENSQPNIDVPNHLIEAHRNANVREINMDELIDKVGTLEMERNRGKALQRTWRDATPDERWWKAPIENLNFFQLREVAEAMEMTKKQCEIEAEHQQKVHGIAFPYRTLGSALAPYGGARESSSNGFTFGSNRASGSTSI</sequence>
<proteinExistence type="predicted"/>
<protein>
    <submittedName>
        <fullName evidence="2">Agamous-like MADS-box protein AGL62</fullName>
    </submittedName>
</protein>
<evidence type="ECO:0000313" key="2">
    <source>
        <dbReference type="RefSeq" id="XP_075108883.1"/>
    </source>
</evidence>
<dbReference type="Proteomes" id="UP000790787">
    <property type="component" value="Chromosome 5"/>
</dbReference>
<organism evidence="1 2">
    <name type="scientific">Nicotiana tabacum</name>
    <name type="common">Common tobacco</name>
    <dbReference type="NCBI Taxonomy" id="4097"/>
    <lineage>
        <taxon>Eukaryota</taxon>
        <taxon>Viridiplantae</taxon>
        <taxon>Streptophyta</taxon>
        <taxon>Embryophyta</taxon>
        <taxon>Tracheophyta</taxon>
        <taxon>Spermatophyta</taxon>
        <taxon>Magnoliopsida</taxon>
        <taxon>eudicotyledons</taxon>
        <taxon>Gunneridae</taxon>
        <taxon>Pentapetalae</taxon>
        <taxon>asterids</taxon>
        <taxon>lamiids</taxon>
        <taxon>Solanales</taxon>
        <taxon>Solanaceae</taxon>
        <taxon>Nicotianoideae</taxon>
        <taxon>Nicotianeae</taxon>
        <taxon>Nicotiana</taxon>
    </lineage>
</organism>
<name>A0AC58UHD0_TOBAC</name>
<dbReference type="RefSeq" id="XP_075108883.1">
    <property type="nucleotide sequence ID" value="XM_075252782.1"/>
</dbReference>